<dbReference type="InterPro" id="IPR029226">
    <property type="entry name" value="Ecp2-like"/>
</dbReference>
<dbReference type="Pfam" id="PF14856">
    <property type="entry name" value="Hce2"/>
    <property type="match status" value="1"/>
</dbReference>
<evidence type="ECO:0000313" key="3">
    <source>
        <dbReference type="EMBL" id="KAK4227273.1"/>
    </source>
</evidence>
<evidence type="ECO:0000259" key="2">
    <source>
        <dbReference type="Pfam" id="PF14856"/>
    </source>
</evidence>
<reference evidence="3" key="2">
    <citation type="submission" date="2023-05" db="EMBL/GenBank/DDBJ databases">
        <authorList>
            <consortium name="Lawrence Berkeley National Laboratory"/>
            <person name="Steindorff A."/>
            <person name="Hensen N."/>
            <person name="Bonometti L."/>
            <person name="Westerberg I."/>
            <person name="Brannstrom I.O."/>
            <person name="Guillou S."/>
            <person name="Cros-Aarteil S."/>
            <person name="Calhoun S."/>
            <person name="Haridas S."/>
            <person name="Kuo A."/>
            <person name="Mondo S."/>
            <person name="Pangilinan J."/>
            <person name="Riley R."/>
            <person name="Labutti K."/>
            <person name="Andreopoulos B."/>
            <person name="Lipzen A."/>
            <person name="Chen C."/>
            <person name="Yanf M."/>
            <person name="Daum C."/>
            <person name="Ng V."/>
            <person name="Clum A."/>
            <person name="Ohm R."/>
            <person name="Martin F."/>
            <person name="Silar P."/>
            <person name="Natvig D."/>
            <person name="Lalanne C."/>
            <person name="Gautier V."/>
            <person name="Ament-Velasquez S.L."/>
            <person name="Kruys A."/>
            <person name="Hutchinson M.I."/>
            <person name="Powell A.J."/>
            <person name="Barry K."/>
            <person name="Miller A.N."/>
            <person name="Grigoriev I.V."/>
            <person name="Debuchy R."/>
            <person name="Gladieux P."/>
            <person name="Thoren M.H."/>
            <person name="Johannesson H."/>
        </authorList>
    </citation>
    <scope>NUCLEOTIDE SEQUENCE</scope>
    <source>
        <strain evidence="3">CBS 990.96</strain>
    </source>
</reference>
<dbReference type="EMBL" id="MU865333">
    <property type="protein sequence ID" value="KAK4227273.1"/>
    <property type="molecule type" value="Genomic_DNA"/>
</dbReference>
<organism evidence="3 4">
    <name type="scientific">Podospora fimiseda</name>
    <dbReference type="NCBI Taxonomy" id="252190"/>
    <lineage>
        <taxon>Eukaryota</taxon>
        <taxon>Fungi</taxon>
        <taxon>Dikarya</taxon>
        <taxon>Ascomycota</taxon>
        <taxon>Pezizomycotina</taxon>
        <taxon>Sordariomycetes</taxon>
        <taxon>Sordariomycetidae</taxon>
        <taxon>Sordariales</taxon>
        <taxon>Podosporaceae</taxon>
        <taxon>Podospora</taxon>
    </lineage>
</organism>
<sequence>MKLTIPTLTLTLLLTTPSTAIPTTTKRANSCGASTFSVDTTSQATPAHCQTLITLLSSAAFPSYNWPLENTWKSMLTYDTCSFTARTTRSNTRGQIGNEDVYDLLRDTLRDGNRGGLVGAKGVMNCGGVEVEWRVLRSSGNEGGTFIPGLGRIKE</sequence>
<proteinExistence type="predicted"/>
<keyword evidence="1" id="KW-0732">Signal</keyword>
<accession>A0AAN7BQI1</accession>
<comment type="caution">
    <text evidence="3">The sequence shown here is derived from an EMBL/GenBank/DDBJ whole genome shotgun (WGS) entry which is preliminary data.</text>
</comment>
<dbReference type="Proteomes" id="UP001301958">
    <property type="component" value="Unassembled WGS sequence"/>
</dbReference>
<feature type="signal peptide" evidence="1">
    <location>
        <begin position="1"/>
        <end position="20"/>
    </location>
</feature>
<feature type="domain" description="Ecp2 effector protein-like" evidence="2">
    <location>
        <begin position="31"/>
        <end position="126"/>
    </location>
</feature>
<gene>
    <name evidence="3" type="ORF">QBC38DRAFT_499534</name>
</gene>
<name>A0AAN7BQI1_9PEZI</name>
<reference evidence="3" key="1">
    <citation type="journal article" date="2023" name="Mol. Phylogenet. Evol.">
        <title>Genome-scale phylogeny and comparative genomics of the fungal order Sordariales.</title>
        <authorList>
            <person name="Hensen N."/>
            <person name="Bonometti L."/>
            <person name="Westerberg I."/>
            <person name="Brannstrom I.O."/>
            <person name="Guillou S."/>
            <person name="Cros-Aarteil S."/>
            <person name="Calhoun S."/>
            <person name="Haridas S."/>
            <person name="Kuo A."/>
            <person name="Mondo S."/>
            <person name="Pangilinan J."/>
            <person name="Riley R."/>
            <person name="LaButti K."/>
            <person name="Andreopoulos B."/>
            <person name="Lipzen A."/>
            <person name="Chen C."/>
            <person name="Yan M."/>
            <person name="Daum C."/>
            <person name="Ng V."/>
            <person name="Clum A."/>
            <person name="Steindorff A."/>
            <person name="Ohm R.A."/>
            <person name="Martin F."/>
            <person name="Silar P."/>
            <person name="Natvig D.O."/>
            <person name="Lalanne C."/>
            <person name="Gautier V."/>
            <person name="Ament-Velasquez S.L."/>
            <person name="Kruys A."/>
            <person name="Hutchinson M.I."/>
            <person name="Powell A.J."/>
            <person name="Barry K."/>
            <person name="Miller A.N."/>
            <person name="Grigoriev I.V."/>
            <person name="Debuchy R."/>
            <person name="Gladieux P."/>
            <person name="Hiltunen Thoren M."/>
            <person name="Johannesson H."/>
        </authorList>
    </citation>
    <scope>NUCLEOTIDE SEQUENCE</scope>
    <source>
        <strain evidence="3">CBS 990.96</strain>
    </source>
</reference>
<protein>
    <submittedName>
        <fullName evidence="3">Necrosis-inducing factor-domain-containing protein</fullName>
    </submittedName>
</protein>
<dbReference type="AlphaFoldDB" id="A0AAN7BQI1"/>
<keyword evidence="4" id="KW-1185">Reference proteome</keyword>
<evidence type="ECO:0000256" key="1">
    <source>
        <dbReference type="SAM" id="SignalP"/>
    </source>
</evidence>
<feature type="chain" id="PRO_5042854683" evidence="1">
    <location>
        <begin position="21"/>
        <end position="155"/>
    </location>
</feature>
<evidence type="ECO:0000313" key="4">
    <source>
        <dbReference type="Proteomes" id="UP001301958"/>
    </source>
</evidence>